<evidence type="ECO:0000313" key="5">
    <source>
        <dbReference type="Proteomes" id="UP001333996"/>
    </source>
</evidence>
<dbReference type="PANTHER" id="PTHR44757:SF2">
    <property type="entry name" value="BIOFILM ARCHITECTURE MAINTENANCE PROTEIN MBAA"/>
    <property type="match status" value="1"/>
</dbReference>
<feature type="compositionally biased region" description="Low complexity" evidence="1">
    <location>
        <begin position="1"/>
        <end position="15"/>
    </location>
</feature>
<dbReference type="InterPro" id="IPR052155">
    <property type="entry name" value="Biofilm_reg_signaling"/>
</dbReference>
<evidence type="ECO:0000259" key="2">
    <source>
        <dbReference type="PROSITE" id="PS50112"/>
    </source>
</evidence>
<feature type="domain" description="PAC" evidence="3">
    <location>
        <begin position="104"/>
        <end position="156"/>
    </location>
</feature>
<dbReference type="PROSITE" id="PS50112">
    <property type="entry name" value="PAS"/>
    <property type="match status" value="1"/>
</dbReference>
<evidence type="ECO:0000313" key="4">
    <source>
        <dbReference type="EMBL" id="MED7823947.1"/>
    </source>
</evidence>
<dbReference type="Gene3D" id="3.30.450.20">
    <property type="entry name" value="PAS domain"/>
    <property type="match status" value="1"/>
</dbReference>
<reference evidence="4" key="1">
    <citation type="submission" date="2024-01" db="EMBL/GenBank/DDBJ databases">
        <title>First draft genome sequence data of TA4-1, the type strain of Gram-positive actinobacterium Streptomyces chiangmaiensis.</title>
        <authorList>
            <person name="Yasawong M."/>
            <person name="Nantapong N."/>
        </authorList>
    </citation>
    <scope>NUCLEOTIDE SEQUENCE</scope>
    <source>
        <strain evidence="4">TA4-1</strain>
    </source>
</reference>
<dbReference type="InterPro" id="IPR000014">
    <property type="entry name" value="PAS"/>
</dbReference>
<organism evidence="4 5">
    <name type="scientific">Streptomyces chiangmaiensis</name>
    <dbReference type="NCBI Taxonomy" id="766497"/>
    <lineage>
        <taxon>Bacteria</taxon>
        <taxon>Bacillati</taxon>
        <taxon>Actinomycetota</taxon>
        <taxon>Actinomycetes</taxon>
        <taxon>Kitasatosporales</taxon>
        <taxon>Streptomycetaceae</taxon>
        <taxon>Streptomyces</taxon>
    </lineage>
</organism>
<keyword evidence="5" id="KW-1185">Reference proteome</keyword>
<dbReference type="NCBIfam" id="TIGR00229">
    <property type="entry name" value="sensory_box"/>
    <property type="match status" value="1"/>
</dbReference>
<dbReference type="Pfam" id="PF08448">
    <property type="entry name" value="PAS_4"/>
    <property type="match status" value="1"/>
</dbReference>
<protein>
    <submittedName>
        <fullName evidence="4">PAS domain S-box protein</fullName>
    </submittedName>
</protein>
<name>A0ABU7FIJ2_9ACTN</name>
<dbReference type="InterPro" id="IPR013656">
    <property type="entry name" value="PAS_4"/>
</dbReference>
<evidence type="ECO:0000256" key="1">
    <source>
        <dbReference type="SAM" id="MobiDB-lite"/>
    </source>
</evidence>
<dbReference type="PANTHER" id="PTHR44757">
    <property type="entry name" value="DIGUANYLATE CYCLASE DGCP"/>
    <property type="match status" value="1"/>
</dbReference>
<dbReference type="RefSeq" id="WP_329508402.1">
    <property type="nucleotide sequence ID" value="NZ_BAAAYZ010000115.1"/>
</dbReference>
<dbReference type="Proteomes" id="UP001333996">
    <property type="component" value="Unassembled WGS sequence"/>
</dbReference>
<proteinExistence type="predicted"/>
<accession>A0ABU7FIJ2</accession>
<dbReference type="CDD" id="cd00130">
    <property type="entry name" value="PAS"/>
    <property type="match status" value="1"/>
</dbReference>
<comment type="caution">
    <text evidence="4">The sequence shown here is derived from an EMBL/GenBank/DDBJ whole genome shotgun (WGS) entry which is preliminary data.</text>
</comment>
<dbReference type="InterPro" id="IPR000700">
    <property type="entry name" value="PAS-assoc_C"/>
</dbReference>
<dbReference type="SMART" id="SM00091">
    <property type="entry name" value="PAS"/>
    <property type="match status" value="1"/>
</dbReference>
<evidence type="ECO:0000259" key="3">
    <source>
        <dbReference type="PROSITE" id="PS50113"/>
    </source>
</evidence>
<feature type="domain" description="PAS" evidence="2">
    <location>
        <begin position="34"/>
        <end position="80"/>
    </location>
</feature>
<feature type="region of interest" description="Disordered" evidence="1">
    <location>
        <begin position="1"/>
        <end position="21"/>
    </location>
</feature>
<dbReference type="InterPro" id="IPR035965">
    <property type="entry name" value="PAS-like_dom_sf"/>
</dbReference>
<dbReference type="PROSITE" id="PS50113">
    <property type="entry name" value="PAC"/>
    <property type="match status" value="1"/>
</dbReference>
<gene>
    <name evidence="4" type="ORF">VXC91_18655</name>
</gene>
<sequence>MDGNNAAGNAASSGRAGHGAGRIGEPEAWLAQAILRESSEAIVVADPEGIIQVWNGGAERMFGHPAAEAVGQSLDLIIPEKLRGRHGKGYRNTMATGQTRYGDTLLGVPATHRDGHRLSIEFTVALLRDATGRIAGISAIMREVTERRNTEKELRTRLAQLERRLSQTSPA</sequence>
<dbReference type="SUPFAM" id="SSF55785">
    <property type="entry name" value="PYP-like sensor domain (PAS domain)"/>
    <property type="match status" value="1"/>
</dbReference>
<dbReference type="EMBL" id="JAYWVC010000057">
    <property type="protein sequence ID" value="MED7823947.1"/>
    <property type="molecule type" value="Genomic_DNA"/>
</dbReference>